<dbReference type="InterPro" id="IPR058940">
    <property type="entry name" value="mS26_fungi"/>
</dbReference>
<accession>A0A6H0XRD7</accession>
<protein>
    <submittedName>
        <fullName evidence="2">Uncharacterized protein</fullName>
    </submittedName>
</protein>
<evidence type="ECO:0000256" key="1">
    <source>
        <dbReference type="SAM" id="MobiDB-lite"/>
    </source>
</evidence>
<dbReference type="OrthoDB" id="5223508at2759"/>
<name>A0A6H0XRD7_9PEZI</name>
<dbReference type="Pfam" id="PF26163">
    <property type="entry name" value="mS26"/>
    <property type="match status" value="1"/>
</dbReference>
<organism evidence="2 3">
    <name type="scientific">Peltaster fructicola</name>
    <dbReference type="NCBI Taxonomy" id="286661"/>
    <lineage>
        <taxon>Eukaryota</taxon>
        <taxon>Fungi</taxon>
        <taxon>Dikarya</taxon>
        <taxon>Ascomycota</taxon>
        <taxon>Pezizomycotina</taxon>
        <taxon>Dothideomycetes</taxon>
        <taxon>Dothideomycetes incertae sedis</taxon>
        <taxon>Peltaster</taxon>
    </lineage>
</organism>
<dbReference type="Proteomes" id="UP000503462">
    <property type="component" value="Chromosome 2"/>
</dbReference>
<dbReference type="EMBL" id="CP051140">
    <property type="protein sequence ID" value="QIW97293.1"/>
    <property type="molecule type" value="Genomic_DNA"/>
</dbReference>
<dbReference type="AlphaFoldDB" id="A0A6H0XRD7"/>
<feature type="region of interest" description="Disordered" evidence="1">
    <location>
        <begin position="62"/>
        <end position="93"/>
    </location>
</feature>
<evidence type="ECO:0000313" key="3">
    <source>
        <dbReference type="Proteomes" id="UP000503462"/>
    </source>
</evidence>
<evidence type="ECO:0000313" key="2">
    <source>
        <dbReference type="EMBL" id="QIW97293.1"/>
    </source>
</evidence>
<feature type="region of interest" description="Disordered" evidence="1">
    <location>
        <begin position="129"/>
        <end position="154"/>
    </location>
</feature>
<proteinExistence type="predicted"/>
<gene>
    <name evidence="2" type="ORF">AMS68_002811</name>
</gene>
<reference evidence="2 3" key="1">
    <citation type="journal article" date="2016" name="Sci. Rep.">
        <title>Peltaster fructicola genome reveals evolution from an invasive phytopathogen to an ectophytic parasite.</title>
        <authorList>
            <person name="Xu C."/>
            <person name="Chen H."/>
            <person name="Gleason M.L."/>
            <person name="Xu J.R."/>
            <person name="Liu H."/>
            <person name="Zhang R."/>
            <person name="Sun G."/>
        </authorList>
    </citation>
    <scope>NUCLEOTIDE SEQUENCE [LARGE SCALE GENOMIC DNA]</scope>
    <source>
        <strain evidence="2 3">LNHT1506</strain>
    </source>
</reference>
<keyword evidence="3" id="KW-1185">Reference proteome</keyword>
<dbReference type="CDD" id="cd23703">
    <property type="entry name" value="mS26_PET12"/>
    <property type="match status" value="1"/>
</dbReference>
<sequence length="307" mass="35273">MAPRPSIELSGVCLRCRQAVRKFSTSQNHRQFGPEHPRHVEIPIPPQQTAETRSVPKGILPVPRSLFGGKQGIRESRDKSVRLSTREQKHGAQYVPPTADSFLSWKDKISAQRRENLRDGVEELRRRHEVMNRRRDHQSKTRAKEREEAVNRPVRDDERLTAGSNNFDYDSLLRGEIREGDRAKLMRESKRRFEVREARKKQERFQHLHTLFTKASSFITRPEQLDTALEEAFGTDENPVTFAQEYSKWEEAHSIWAHGKPVTIQELLRSANKVGDGSGQLGPEQLALREARLKKVAETLTGGTMAD</sequence>
<feature type="compositionally biased region" description="Basic and acidic residues" evidence="1">
    <location>
        <begin position="72"/>
        <end position="90"/>
    </location>
</feature>